<sequence length="489" mass="52725">MIMAGCSMDPTYHRPAAPMSTQYDPSGGVATVRGTAGQPAPTARLAADEASTNNDQTTAPVLADWQAFMLDPYLRQLITLTLQNNRDLRVAALQVAEYEAQYRIARADLGPSISVTGTNTRSHSSGVTSGSSDVSLGMSSWEIDFFGRLRSLKRQALENYLSTDAARRSTQLSLVSTTATDYLTWLSDRALLNVARKTMISNQETYETTLKAAQLGNEAMEDVQEARTSLSSAKSSVASYERAVAQDRNNLIAAIGAPLPEGFPDDRALDDGLLFANIPAGLPSELLIRRPDIMEAEHALKAANAYVGSARAAFFPKISLTANAGTSSSQLSQLFKAGTGAWTFEPSISVPIFSFGELKASLDVAKVEKEIEVADYEKAIQTAFKEVSNALAGRATYDEQLAADEEYVDAAQKYYDTALGRYKAGLDSFLTLLTAQRTLYTAQTQLISDRLSQQSNLITLYTALGGGWSADAHAESSPVQMTVDEKKAP</sequence>
<dbReference type="GO" id="GO:0005886">
    <property type="term" value="C:plasma membrane"/>
    <property type="evidence" value="ECO:0007669"/>
    <property type="project" value="UniProtKB-SubCell"/>
</dbReference>
<dbReference type="Gene3D" id="2.20.200.10">
    <property type="entry name" value="Outer membrane efflux proteins (OEP)"/>
    <property type="match status" value="1"/>
</dbReference>
<keyword evidence="2" id="KW-1134">Transmembrane beta strand</keyword>
<dbReference type="STRING" id="28092.WM40_14995"/>
<evidence type="ECO:0000256" key="1">
    <source>
        <dbReference type="ARBA" id="ARBA00007613"/>
    </source>
</evidence>
<organism evidence="3 4">
    <name type="scientific">Robbsia andropogonis</name>
    <dbReference type="NCBI Taxonomy" id="28092"/>
    <lineage>
        <taxon>Bacteria</taxon>
        <taxon>Pseudomonadati</taxon>
        <taxon>Pseudomonadota</taxon>
        <taxon>Betaproteobacteria</taxon>
        <taxon>Burkholderiales</taxon>
        <taxon>Burkholderiaceae</taxon>
        <taxon>Robbsia</taxon>
    </lineage>
</organism>
<comment type="subcellular location">
    <subcellularLocation>
        <location evidence="2">Cell membrane</location>
        <topology evidence="2">Lipid-anchor</topology>
    </subcellularLocation>
</comment>
<dbReference type="GO" id="GO:0015562">
    <property type="term" value="F:efflux transmembrane transporter activity"/>
    <property type="evidence" value="ECO:0007669"/>
    <property type="project" value="InterPro"/>
</dbReference>
<keyword evidence="2" id="KW-0472">Membrane</keyword>
<dbReference type="Proteomes" id="UP000033618">
    <property type="component" value="Unassembled WGS sequence"/>
</dbReference>
<gene>
    <name evidence="3" type="ORF">WM40_14995</name>
</gene>
<evidence type="ECO:0000313" key="4">
    <source>
        <dbReference type="Proteomes" id="UP000033618"/>
    </source>
</evidence>
<dbReference type="PANTHER" id="PTHR30203:SF32">
    <property type="entry name" value="CATION EFFLUX SYSTEM PROTEIN CUSC"/>
    <property type="match status" value="1"/>
</dbReference>
<evidence type="ECO:0000256" key="2">
    <source>
        <dbReference type="RuleBase" id="RU362097"/>
    </source>
</evidence>
<keyword evidence="2" id="KW-0812">Transmembrane</keyword>
<dbReference type="NCBIfam" id="TIGR01845">
    <property type="entry name" value="outer_NodT"/>
    <property type="match status" value="1"/>
</dbReference>
<dbReference type="Pfam" id="PF02321">
    <property type="entry name" value="OEP"/>
    <property type="match status" value="2"/>
</dbReference>
<proteinExistence type="inferred from homology"/>
<dbReference type="PATRIC" id="fig|28092.6.peg.3543"/>
<keyword evidence="4" id="KW-1185">Reference proteome</keyword>
<comment type="similarity">
    <text evidence="1 2">Belongs to the outer membrane factor (OMF) (TC 1.B.17) family.</text>
</comment>
<dbReference type="EMBL" id="LAQU01000015">
    <property type="protein sequence ID" value="KKB62871.1"/>
    <property type="molecule type" value="Genomic_DNA"/>
</dbReference>
<dbReference type="PANTHER" id="PTHR30203">
    <property type="entry name" value="OUTER MEMBRANE CATION EFFLUX PROTEIN"/>
    <property type="match status" value="1"/>
</dbReference>
<dbReference type="AlphaFoldDB" id="A0A0F5JYA6"/>
<comment type="caution">
    <text evidence="3">The sequence shown here is derived from an EMBL/GenBank/DDBJ whole genome shotgun (WGS) entry which is preliminary data.</text>
</comment>
<reference evidence="3 4" key="1">
    <citation type="submission" date="2015-03" db="EMBL/GenBank/DDBJ databases">
        <title>Draft Genome Sequence of Burkholderia andropogonis type strain ICMP2807, isolated from Sorghum bicolor.</title>
        <authorList>
            <person name="Lopes-Santos L."/>
            <person name="Castro D.B."/>
            <person name="Ottoboni L.M."/>
            <person name="Park D."/>
            <person name="Weirc B.S."/>
            <person name="Destefano S.A."/>
        </authorList>
    </citation>
    <scope>NUCLEOTIDE SEQUENCE [LARGE SCALE GENOMIC DNA]</scope>
    <source>
        <strain evidence="3 4">ICMP2807</strain>
    </source>
</reference>
<name>A0A0F5JYA6_9BURK</name>
<keyword evidence="2" id="KW-0564">Palmitate</keyword>
<dbReference type="OrthoDB" id="9770517at2"/>
<keyword evidence="2" id="KW-0449">Lipoprotein</keyword>
<dbReference type="InterPro" id="IPR003423">
    <property type="entry name" value="OMP_efflux"/>
</dbReference>
<evidence type="ECO:0000313" key="3">
    <source>
        <dbReference type="EMBL" id="KKB62871.1"/>
    </source>
</evidence>
<protein>
    <submittedName>
        <fullName evidence="3">Multidrug transporter</fullName>
    </submittedName>
</protein>
<dbReference type="InterPro" id="IPR010131">
    <property type="entry name" value="MdtP/NodT-like"/>
</dbReference>
<dbReference type="RefSeq" id="WP_036009619.1">
    <property type="nucleotide sequence ID" value="NZ_CADFGU010000007.1"/>
</dbReference>
<dbReference type="Gene3D" id="1.20.1600.10">
    <property type="entry name" value="Outer membrane efflux proteins (OEP)"/>
    <property type="match status" value="1"/>
</dbReference>
<dbReference type="SUPFAM" id="SSF56954">
    <property type="entry name" value="Outer membrane efflux proteins (OEP)"/>
    <property type="match status" value="1"/>
</dbReference>
<accession>A0A0F5JYA6</accession>